<dbReference type="EMBL" id="CP040899">
    <property type="protein sequence ID" value="QDB79139.1"/>
    <property type="molecule type" value="Genomic_DNA"/>
</dbReference>
<keyword evidence="4" id="KW-1185">Reference proteome</keyword>
<name>A0ABX5VQ22_9MICO</name>
<dbReference type="Proteomes" id="UP000313948">
    <property type="component" value="Chromosome"/>
</dbReference>
<protein>
    <recommendedName>
        <fullName evidence="2">Septum formation-related domain-containing protein</fullName>
    </recommendedName>
</protein>
<feature type="chain" id="PRO_5046522910" description="Septum formation-related domain-containing protein" evidence="1">
    <location>
        <begin position="20"/>
        <end position="154"/>
    </location>
</feature>
<feature type="signal peptide" evidence="1">
    <location>
        <begin position="1"/>
        <end position="19"/>
    </location>
</feature>
<feature type="domain" description="Septum formation-related" evidence="2">
    <location>
        <begin position="37"/>
        <end position="136"/>
    </location>
</feature>
<reference evidence="3 4" key="1">
    <citation type="submission" date="2019-05" db="EMBL/GenBank/DDBJ databases">
        <title>Georgenia *** sp. nov., and Georgenia *** sp. nov., isolated from the intestinal contents of plateau pika (Ochotona curzoniae) in the Qinghai-Tibet plateau of China.</title>
        <authorList>
            <person name="Tian Z."/>
        </authorList>
    </citation>
    <scope>NUCLEOTIDE SEQUENCE [LARGE SCALE GENOMIC DNA]</scope>
    <source>
        <strain evidence="3 4">Z294</strain>
    </source>
</reference>
<accession>A0ABX5VQ22</accession>
<dbReference type="RefSeq" id="WP_139071802.1">
    <property type="nucleotide sequence ID" value="NZ_CP040899.1"/>
</dbReference>
<dbReference type="PROSITE" id="PS51257">
    <property type="entry name" value="PROKAR_LIPOPROTEIN"/>
    <property type="match status" value="1"/>
</dbReference>
<dbReference type="InterPro" id="IPR026004">
    <property type="entry name" value="Septum_form"/>
</dbReference>
<sequence>MRRRLAPAAVAVLTGAALTGCSLFGQGPEQVSVFDAAPGECFLAPEEIVAELTEITRVPCDSAHDQEAYAVVDYVTGEGTEGYPGDGALKDFADGSCAAEFAGYVGVDYRDSSLFLTYLLPSARSWEQDGDREVTCFVTTTGEPLTATVRDSAL</sequence>
<evidence type="ECO:0000259" key="2">
    <source>
        <dbReference type="Pfam" id="PF13845"/>
    </source>
</evidence>
<organism evidence="3 4">
    <name type="scientific">Georgenia wutianyii</name>
    <dbReference type="NCBI Taxonomy" id="2585135"/>
    <lineage>
        <taxon>Bacteria</taxon>
        <taxon>Bacillati</taxon>
        <taxon>Actinomycetota</taxon>
        <taxon>Actinomycetes</taxon>
        <taxon>Micrococcales</taxon>
        <taxon>Bogoriellaceae</taxon>
        <taxon>Georgenia</taxon>
    </lineage>
</organism>
<gene>
    <name evidence="3" type="ORF">FE251_06960</name>
</gene>
<evidence type="ECO:0000256" key="1">
    <source>
        <dbReference type="SAM" id="SignalP"/>
    </source>
</evidence>
<evidence type="ECO:0000313" key="3">
    <source>
        <dbReference type="EMBL" id="QDB79139.1"/>
    </source>
</evidence>
<evidence type="ECO:0000313" key="4">
    <source>
        <dbReference type="Proteomes" id="UP000313948"/>
    </source>
</evidence>
<proteinExistence type="predicted"/>
<dbReference type="Pfam" id="PF13845">
    <property type="entry name" value="Septum_form"/>
    <property type="match status" value="1"/>
</dbReference>
<keyword evidence="1" id="KW-0732">Signal</keyword>